<evidence type="ECO:0000313" key="2">
    <source>
        <dbReference type="EMBL" id="ASJ96901.1"/>
    </source>
</evidence>
<dbReference type="Proteomes" id="UP000198233">
    <property type="component" value="Chromosome"/>
</dbReference>
<dbReference type="KEGG" id="smav:CFF01_10095"/>
<gene>
    <name evidence="2" type="ORF">CFF01_10095</name>
</gene>
<accession>A0AAC9U1R3</accession>
<sequence length="65" mass="7330">MHISLLQLSTTLLYYSLFTLLISLWLTVALPHLYDAVIYRCLGVGEIKVKHLDESDKKANLAIGL</sequence>
<keyword evidence="1" id="KW-1133">Transmembrane helix</keyword>
<keyword evidence="1" id="KW-0472">Membrane</keyword>
<proteinExistence type="predicted"/>
<evidence type="ECO:0000256" key="1">
    <source>
        <dbReference type="SAM" id="Phobius"/>
    </source>
</evidence>
<organism evidence="2 3">
    <name type="scientific">Shewanella marisflavi</name>
    <dbReference type="NCBI Taxonomy" id="260364"/>
    <lineage>
        <taxon>Bacteria</taxon>
        <taxon>Pseudomonadati</taxon>
        <taxon>Pseudomonadota</taxon>
        <taxon>Gammaproteobacteria</taxon>
        <taxon>Alteromonadales</taxon>
        <taxon>Shewanellaceae</taxon>
        <taxon>Shewanella</taxon>
    </lineage>
</organism>
<reference evidence="2 3" key="1">
    <citation type="submission" date="2017-06" db="EMBL/GenBank/DDBJ databases">
        <title>Complete genome sequence of Shewanella marisflavi EP1 associated with anaerobic 2,4-dinitrotoluene reduction and salt tolerance.</title>
        <authorList>
            <person name="Huang J."/>
        </authorList>
    </citation>
    <scope>NUCLEOTIDE SEQUENCE [LARGE SCALE GENOMIC DNA]</scope>
    <source>
        <strain evidence="2 3">EP1</strain>
    </source>
</reference>
<keyword evidence="1" id="KW-0812">Transmembrane</keyword>
<name>A0AAC9U1R3_9GAMM</name>
<dbReference type="AlphaFoldDB" id="A0AAC9U1R3"/>
<dbReference type="EMBL" id="CP022272">
    <property type="protein sequence ID" value="ASJ96901.1"/>
    <property type="molecule type" value="Genomic_DNA"/>
</dbReference>
<evidence type="ECO:0000313" key="3">
    <source>
        <dbReference type="Proteomes" id="UP000198233"/>
    </source>
</evidence>
<protein>
    <submittedName>
        <fullName evidence="2">Uncharacterized protein</fullName>
    </submittedName>
</protein>
<feature type="transmembrane region" description="Helical" evidence="1">
    <location>
        <begin position="12"/>
        <end position="34"/>
    </location>
</feature>